<organism evidence="3 4">
    <name type="scientific">Filimonas lacunae</name>
    <dbReference type="NCBI Taxonomy" id="477680"/>
    <lineage>
        <taxon>Bacteria</taxon>
        <taxon>Pseudomonadati</taxon>
        <taxon>Bacteroidota</taxon>
        <taxon>Chitinophagia</taxon>
        <taxon>Chitinophagales</taxon>
        <taxon>Chitinophagaceae</taxon>
        <taxon>Filimonas</taxon>
    </lineage>
</organism>
<evidence type="ECO:0000259" key="1">
    <source>
        <dbReference type="Pfam" id="PF00483"/>
    </source>
</evidence>
<keyword evidence="3" id="KW-0808">Transferase</keyword>
<dbReference type="InterPro" id="IPR029044">
    <property type="entry name" value="Nucleotide-diphossugar_trans"/>
</dbReference>
<dbReference type="GO" id="GO:0006044">
    <property type="term" value="P:N-acetylglucosamine metabolic process"/>
    <property type="evidence" value="ECO:0007669"/>
    <property type="project" value="InterPro"/>
</dbReference>
<keyword evidence="3" id="KW-0413">Isomerase</keyword>
<keyword evidence="3" id="KW-0548">Nucleotidyltransferase</keyword>
<dbReference type="Pfam" id="PF01182">
    <property type="entry name" value="Glucosamine_iso"/>
    <property type="match status" value="1"/>
</dbReference>
<dbReference type="InterPro" id="IPR006148">
    <property type="entry name" value="Glc/Gal-6P_isomerase"/>
</dbReference>
<dbReference type="GO" id="GO:0004342">
    <property type="term" value="F:glucosamine-6-phosphate deaminase activity"/>
    <property type="evidence" value="ECO:0007669"/>
    <property type="project" value="InterPro"/>
</dbReference>
<dbReference type="InterPro" id="IPR018321">
    <property type="entry name" value="Glucosamine6P_isomerase_CS"/>
</dbReference>
<sequence length="671" mass="75398">MSFTISSELVILIVAGGTGTRLWPISTAKSPKQFTRLIAEKTMLQLTVQRVTDIVPFHRIFVSTAAEYVHLVKQQLPELPFENIIVEPDARDTAPAIGYASVFIRKKVPGATVVLLASDQHISPVTQFQESIQEAAFIARQGKYLVSVGIAPTYGHTGYGYMQCGATAPFSEKAFYGLAYIEKPDQKTADEFVAARQYLWNTNIFSWTVDNILDAFNTYQPQEYQVLQEIERRMDTLSINELETLYNQLTKISIDYSVLEKIQPEDSLQHIFLRAQMEWSDVGSYEELSKMLQQDDAQNRIKGAITTSETTRCLLMTEAPYELITEGITDLTVVVNSNGDILVMPANSKKKIKEIIQAKETRFAANPASQKQPVLFDCENIIVQINENKTVLMTDVKDLWIRESNHKIYVHSFKQPDIPAILQKSRHYVINNINIRIVKDYILLSNLAVDALVNEITQAIAKYQKAVIVLSAGGTPEGVYQLLINNYKHRLDWSKVVLFQMDEYLGLSDNHPLSYAFFLKKKIIEPLGIREYYLLNNDNTSYLENYEQAIRKANGIDVILHGIGHNGHIGFNEPGSAFDSKTRVVALSDSTIEANSRFFDCRSQVPVKGITLGLDIISQAKKTILIASGKGKKQAVKSAVQDSMNEAIPASILQGCSNVTYVLDEETWVDN</sequence>
<dbReference type="RefSeq" id="WP_076381290.1">
    <property type="nucleotide sequence ID" value="NZ_AP017422.1"/>
</dbReference>
<dbReference type="GO" id="GO:0004475">
    <property type="term" value="F:mannose-1-phosphate guanylyltransferase (GTP) activity"/>
    <property type="evidence" value="ECO:0007669"/>
    <property type="project" value="InterPro"/>
</dbReference>
<feature type="domain" description="Nucleotidyl transferase" evidence="1">
    <location>
        <begin position="12"/>
        <end position="294"/>
    </location>
</feature>
<dbReference type="InterPro" id="IPR037171">
    <property type="entry name" value="NagB/RpiA_transferase-like"/>
</dbReference>
<dbReference type="Gene3D" id="3.40.50.1360">
    <property type="match status" value="1"/>
</dbReference>
<dbReference type="AlphaFoldDB" id="A0A1N7R2F1"/>
<dbReference type="SUPFAM" id="SSF159283">
    <property type="entry name" value="Guanosine diphospho-D-mannose pyrophosphorylase/mannose-6-phosphate isomerase linker domain"/>
    <property type="match status" value="1"/>
</dbReference>
<dbReference type="Gene3D" id="3.90.550.10">
    <property type="entry name" value="Spore Coat Polysaccharide Biosynthesis Protein SpsA, Chain A"/>
    <property type="match status" value="1"/>
</dbReference>
<dbReference type="GO" id="GO:0016853">
    <property type="term" value="F:isomerase activity"/>
    <property type="evidence" value="ECO:0007669"/>
    <property type="project" value="UniProtKB-KW"/>
</dbReference>
<name>A0A1N7R2F1_9BACT</name>
<dbReference type="PANTHER" id="PTHR46390">
    <property type="entry name" value="MANNOSE-1-PHOSPHATE GUANYLYLTRANSFERASE"/>
    <property type="match status" value="1"/>
</dbReference>
<dbReference type="Pfam" id="PF00483">
    <property type="entry name" value="NTP_transferase"/>
    <property type="match status" value="1"/>
</dbReference>
<keyword evidence="4" id="KW-1185">Reference proteome</keyword>
<dbReference type="InterPro" id="IPR051161">
    <property type="entry name" value="Mannose-6P_isomerase_type2"/>
</dbReference>
<dbReference type="CDD" id="cd01399">
    <property type="entry name" value="GlcN6P_deaminase"/>
    <property type="match status" value="1"/>
</dbReference>
<protein>
    <submittedName>
        <fullName evidence="3">Glucosamine-6-phosphate isomerase/mannose-1-phosphate guanylyltransferase/mannose-6-phosphate isomerase,TIGR01479</fullName>
    </submittedName>
</protein>
<dbReference type="SUPFAM" id="SSF53448">
    <property type="entry name" value="Nucleotide-diphospho-sugar transferases"/>
    <property type="match status" value="1"/>
</dbReference>
<accession>A0A1N7R2F1</accession>
<feature type="domain" description="Glucosamine/galactosamine-6-phosphate isomerase" evidence="2">
    <location>
        <begin position="447"/>
        <end position="656"/>
    </location>
</feature>
<dbReference type="GO" id="GO:0005975">
    <property type="term" value="P:carbohydrate metabolic process"/>
    <property type="evidence" value="ECO:0007669"/>
    <property type="project" value="InterPro"/>
</dbReference>
<dbReference type="InterPro" id="IPR049577">
    <property type="entry name" value="GMPP_N"/>
</dbReference>
<dbReference type="PANTHER" id="PTHR46390:SF1">
    <property type="entry name" value="MANNOSE-1-PHOSPHATE GUANYLYLTRANSFERASE"/>
    <property type="match status" value="1"/>
</dbReference>
<dbReference type="STRING" id="477680.SAMN05421788_108283"/>
<dbReference type="CDD" id="cd02509">
    <property type="entry name" value="GDP-M1P_Guanylyltransferase"/>
    <property type="match status" value="1"/>
</dbReference>
<dbReference type="InterPro" id="IPR005835">
    <property type="entry name" value="NTP_transferase_dom"/>
</dbReference>
<evidence type="ECO:0000313" key="4">
    <source>
        <dbReference type="Proteomes" id="UP000186917"/>
    </source>
</evidence>
<dbReference type="InterPro" id="IPR004547">
    <property type="entry name" value="Glucosamine6P_isomerase"/>
</dbReference>
<dbReference type="GO" id="GO:0009298">
    <property type="term" value="P:GDP-mannose biosynthetic process"/>
    <property type="evidence" value="ECO:0007669"/>
    <property type="project" value="TreeGrafter"/>
</dbReference>
<dbReference type="Proteomes" id="UP000186917">
    <property type="component" value="Unassembled WGS sequence"/>
</dbReference>
<dbReference type="OrthoDB" id="9806359at2"/>
<dbReference type="SUPFAM" id="SSF100950">
    <property type="entry name" value="NagB/RpiA/CoA transferase-like"/>
    <property type="match status" value="1"/>
</dbReference>
<proteinExistence type="predicted"/>
<reference evidence="4" key="1">
    <citation type="submission" date="2017-01" db="EMBL/GenBank/DDBJ databases">
        <authorList>
            <person name="Varghese N."/>
            <person name="Submissions S."/>
        </authorList>
    </citation>
    <scope>NUCLEOTIDE SEQUENCE [LARGE SCALE GENOMIC DNA]</scope>
    <source>
        <strain evidence="4">DSM 21054</strain>
    </source>
</reference>
<evidence type="ECO:0000259" key="2">
    <source>
        <dbReference type="Pfam" id="PF01182"/>
    </source>
</evidence>
<evidence type="ECO:0000313" key="3">
    <source>
        <dbReference type="EMBL" id="SIT29312.1"/>
    </source>
</evidence>
<dbReference type="PROSITE" id="PS01161">
    <property type="entry name" value="GLC_GALNAC_ISOMERASE"/>
    <property type="match status" value="1"/>
</dbReference>
<gene>
    <name evidence="3" type="ORF">SAMN05421788_108283</name>
</gene>
<dbReference type="EMBL" id="FTOR01000008">
    <property type="protein sequence ID" value="SIT29312.1"/>
    <property type="molecule type" value="Genomic_DNA"/>
</dbReference>